<evidence type="ECO:0000313" key="2">
    <source>
        <dbReference type="EMBL" id="GFH44302.1"/>
    </source>
</evidence>
<comment type="caution">
    <text evidence="2">The sequence shown here is derived from an EMBL/GenBank/DDBJ whole genome shotgun (WGS) entry which is preliminary data.</text>
</comment>
<dbReference type="AlphaFoldDB" id="A0AAD3CDU6"/>
<dbReference type="Proteomes" id="UP001054902">
    <property type="component" value="Unassembled WGS sequence"/>
</dbReference>
<feature type="transmembrane region" description="Helical" evidence="1">
    <location>
        <begin position="73"/>
        <end position="94"/>
    </location>
</feature>
<proteinExistence type="predicted"/>
<keyword evidence="1" id="KW-0812">Transmembrane</keyword>
<evidence type="ECO:0000256" key="1">
    <source>
        <dbReference type="SAM" id="Phobius"/>
    </source>
</evidence>
<keyword evidence="1" id="KW-1133">Transmembrane helix</keyword>
<evidence type="ECO:0000313" key="3">
    <source>
        <dbReference type="Proteomes" id="UP001054902"/>
    </source>
</evidence>
<reference evidence="2 3" key="1">
    <citation type="journal article" date="2021" name="Sci. Rep.">
        <title>The genome of the diatom Chaetoceros tenuissimus carries an ancient integrated fragment of an extant virus.</title>
        <authorList>
            <person name="Hongo Y."/>
            <person name="Kimura K."/>
            <person name="Takaki Y."/>
            <person name="Yoshida Y."/>
            <person name="Baba S."/>
            <person name="Kobayashi G."/>
            <person name="Nagasaki K."/>
            <person name="Hano T."/>
            <person name="Tomaru Y."/>
        </authorList>
    </citation>
    <scope>NUCLEOTIDE SEQUENCE [LARGE SCALE GENOMIC DNA]</scope>
    <source>
        <strain evidence="2 3">NIES-3715</strain>
    </source>
</reference>
<gene>
    <name evidence="2" type="ORF">CTEN210_00776</name>
</gene>
<protein>
    <submittedName>
        <fullName evidence="2">Uncharacterized protein</fullName>
    </submittedName>
</protein>
<dbReference type="EMBL" id="BLLK01000019">
    <property type="protein sequence ID" value="GFH44302.1"/>
    <property type="molecule type" value="Genomic_DNA"/>
</dbReference>
<keyword evidence="1" id="KW-0472">Membrane</keyword>
<accession>A0AAD3CDU6</accession>
<keyword evidence="3" id="KW-1185">Reference proteome</keyword>
<organism evidence="2 3">
    <name type="scientific">Chaetoceros tenuissimus</name>
    <dbReference type="NCBI Taxonomy" id="426638"/>
    <lineage>
        <taxon>Eukaryota</taxon>
        <taxon>Sar</taxon>
        <taxon>Stramenopiles</taxon>
        <taxon>Ochrophyta</taxon>
        <taxon>Bacillariophyta</taxon>
        <taxon>Coscinodiscophyceae</taxon>
        <taxon>Chaetocerotophycidae</taxon>
        <taxon>Chaetocerotales</taxon>
        <taxon>Chaetocerotaceae</taxon>
        <taxon>Chaetoceros</taxon>
    </lineage>
</organism>
<sequence length="194" mass="21035">MTTETNETTRDAKIYFSHFDGVKSTDYPLGIKSKMPAELTGIMPDTEWENFILNVQGVLKPIHSARARPAGKLPCIAIILAIVAIGVVVGVKFGQDTETDAGIKDLLLLVGGIVAGVVLCIVLCCCKMFSDAAGRAKGDKVAPKALKELMAVVEEQNDAAWNENPLVKFKLVVKDFAIESEMNFIKCTLCQEEC</sequence>
<name>A0AAD3CDU6_9STRA</name>
<feature type="transmembrane region" description="Helical" evidence="1">
    <location>
        <begin position="106"/>
        <end position="130"/>
    </location>
</feature>